<evidence type="ECO:0000259" key="14">
    <source>
        <dbReference type="PROSITE" id="PS50900"/>
    </source>
</evidence>
<dbReference type="GO" id="GO:0048019">
    <property type="term" value="F:receptor antagonist activity"/>
    <property type="evidence" value="ECO:0007669"/>
    <property type="project" value="TreeGrafter"/>
</dbReference>
<dbReference type="Pfam" id="PF07679">
    <property type="entry name" value="I-set"/>
    <property type="match status" value="1"/>
</dbReference>
<dbReference type="InterPro" id="IPR002223">
    <property type="entry name" value="Kunitz_BPTI"/>
</dbReference>
<dbReference type="PROSITE" id="PS50835">
    <property type="entry name" value="IG_LIKE"/>
    <property type="match status" value="5"/>
</dbReference>
<feature type="domain" description="BPTI/Kunitz inhibitor" evidence="12">
    <location>
        <begin position="1395"/>
        <end position="1445"/>
    </location>
</feature>
<dbReference type="PANTHER" id="PTHR45938:SF11">
    <property type="entry name" value="WAP, KAZAL, IMMUNOGLOBULIN, KUNITZ AND NTR DOMAIN-CONTAINING PROTEIN 2-LIKE"/>
    <property type="match status" value="1"/>
</dbReference>
<dbReference type="OMA" id="WFTGDWE"/>
<dbReference type="CDD" id="cd22630">
    <property type="entry name" value="Kunitz_collagen_alpha6_VI"/>
    <property type="match status" value="1"/>
</dbReference>
<keyword evidence="2" id="KW-0964">Secreted</keyword>
<feature type="chain" id="PRO_5040749318" evidence="10">
    <location>
        <begin position="26"/>
        <end position="2015"/>
    </location>
</feature>
<protein>
    <submittedName>
        <fullName evidence="16">Papilin-like isoform X1</fullName>
    </submittedName>
</protein>
<comment type="caution">
    <text evidence="9">Lacks conserved residue(s) required for the propagation of feature annotation.</text>
</comment>
<dbReference type="PROSITE" id="PS50279">
    <property type="entry name" value="BPTI_KUNITZ_2"/>
    <property type="match status" value="8"/>
</dbReference>
<comment type="subcellular location">
    <subcellularLocation>
        <location evidence="1">Secreted</location>
    </subcellularLocation>
</comment>
<evidence type="ECO:0000259" key="13">
    <source>
        <dbReference type="PROSITE" id="PS50835"/>
    </source>
</evidence>
<keyword evidence="9" id="KW-0245">EGF-like domain</keyword>
<feature type="domain" description="PLAC" evidence="14">
    <location>
        <begin position="1972"/>
        <end position="2011"/>
    </location>
</feature>
<dbReference type="PROSITE" id="PS00280">
    <property type="entry name" value="BPTI_KUNITZ_1"/>
    <property type="match status" value="6"/>
</dbReference>
<dbReference type="OrthoDB" id="5950222at2759"/>
<feature type="domain" description="BPTI/Kunitz inhibitor" evidence="12">
    <location>
        <begin position="1093"/>
        <end position="1143"/>
    </location>
</feature>
<accession>A0A9W2ZWE0</accession>
<sequence>MLTRSIGMELYKDLLLSFIVVSVASQEVGWSPWSDYGACSRTCGGGVRSRTRRCLEPRSGCNGESKTYQSCETQDCPVGSLDFRSQQCSSFNREDDIYGPYYDKKSPCSLYCEDQLGKVSKLRNNVIDGTSCDNEDSFGVCVAGVCTKVGCDHVIGSTKTLDECLVCGGRGENCETLSGSSMDTTLKVGEISEIATFPFGTTKLIIRVLTRRLAMIALEAGDGTSLNLTQYLFNDKLNNTVNFSGAQGKVHQLDIGFMLTARGPFVQAVHLKIQPSVQSPDVRYEYSIPSIRIVEKNPELRYSWVDGRWSSCSVTCGVGYQRRAVNCIDRSSGQTVNNDLCLAAEMPVMNQSCSNSPCRQAVDDRFKWIPGQFTDCNTACGAGHQTQRMFCLQTNLDGASAYVPDVVCMQNIGSKPVIRRACFGSETHCGRWITSSWSQCSVSCGQGRQTRSVACERIFHNEEEVEENDYDASREADVEDESLCPADGRPSSQQPCNMSACSESREDEISIITVIHDCQTSRYGCCPDQITAALGENFLGCDAVSECRYTTYGCCTDGVSVAKGPSMDGCPPRRLIGGCAGTRYGCCKDGITSARGRNKEGCEEAMRQTRQPGGCASSIYGCCSDRVTPATGPNGQGCTESKNVLLGGCRSTRYGCCPDGVTAAGERGCPTFDHAHCELEKDSGLCFNYSLLWYFDQTHGACRKFYYGGCQGNQNRFATKEDCEIHCVQVDGPGVCRLPKVVGVCKSVKERYFYNYKTSQCEKFMYGGCLGNNNNFETLEECQSRCHGAGRHQVPQRLACASGPCKNGFPCQSFSNGSYSCNCNPDWGRQCQAPPDYWCFSDRECDSGLKCTTTRECKLGNCHIYARCSPKSKKYVCDQQTCESGQECVNDQLITDGFFCKDPIPYRRSTSVVIGCNLSEFGCCKDQKTPATGPNHHGCPKNCLNSRYGCCKDGITPADGPNSLGCEVDGSGEVPCEKTVYGCCEDGLTPAEGPRGRGCGDTIDSEDRDRIRITTPKPIKKTEKCSAEVNRRRCKDYVLKYRYNTEKQACEYYWWGGCEDNGNVFDTKEHCEATCKHKEVVTEVVDLDIVSMCDLPFERGPCRAYLQRYYYNPKDQKCTSFIYGGCQGNENNFYTLEACQKECMSQTIKPEEETNYNLVENEPFRLIISGESSLAQGEEIKISCTATGPKHVNIKWYYNNLQATKVPNAQQKVHNSKTANGYTQAIDLIIPNAQVTNSGIYSCRSYSGVEKRIDITVRPIASSTPQVPVNTENELLLSGDTVVEAGSIYSLSCRAYGPERPSGIDWFINGREILPEAGKISINTYPDSRTRNAIISELTINNIQFKHEGTYFCKSKPFGLIKKLKITVRPQSGPVQPEITETGGESNSTERAVVCRLDQAVGNCRASIQRWHYDHREGRCKQFMYGGCGGNNNNFLTLERCDTFCSAEEICLKLKVVGKCRAAIPRFYFDYQAGRCREFIYGGCDANLNNFENYDACDRRCAQYKRRVVGTEVVVVVPTRPAVAQDVCKLPYDKGNCGGNDIKWYYVESRDRCTRFWYSGCGGNGNKFDTQEECLIRCRPSVMIPTTTTTTPQPYLTAPPGLDKSACTQPKNAGTCDKWVLTWYYDITRRVCHRFYYGGCGGNSNRFPDKASCEKLCIAESRPETTTIRPSLCIYTTFGCCEDGVTTALDRLKSNCYEANVVVQPSADQKVVLVNPGADAVLTCRLRGSEILWYRDSFLVSNTRKTEILNNGSLILRKVTDDVAGIYSCRVQDRNNVPRVERFKVEISVPVDILPGPALMTFKPGSRAYLNCVTVGYPPAKVSWERRGKLIASNHHHVVHRNGTLVINDVKAEDAGIYYCFADNGMTTRKTKSVLIMIKETISVRIASHKGIYMEGERIQLSCSASGYPTSSVQWVKEDKDVVDTNDTTVRGGVLTIESANVEHSGMYKCIAKSNQNQAVDITTIHIKLHVPIAHCTEKLVRTKCLAIVRAHLCGIRYYYNSCCQSCESSGRRPK</sequence>
<dbReference type="InterPro" id="IPR013098">
    <property type="entry name" value="Ig_I-set"/>
</dbReference>
<dbReference type="SUPFAM" id="SSF48726">
    <property type="entry name" value="Immunoglobulin"/>
    <property type="match status" value="5"/>
</dbReference>
<keyword evidence="4 10" id="KW-0732">Signal</keyword>
<dbReference type="InterPro" id="IPR010909">
    <property type="entry name" value="PLAC"/>
</dbReference>
<dbReference type="InterPro" id="IPR013273">
    <property type="entry name" value="ADAMTS/ADAMTS-like"/>
</dbReference>
<feature type="disulfide bond" evidence="8">
    <location>
        <begin position="39"/>
        <end position="71"/>
    </location>
</feature>
<dbReference type="PROSITE" id="PS50900">
    <property type="entry name" value="PLAC"/>
    <property type="match status" value="1"/>
</dbReference>
<reference evidence="16" key="1">
    <citation type="submission" date="2025-08" db="UniProtKB">
        <authorList>
            <consortium name="RefSeq"/>
        </authorList>
    </citation>
    <scope>IDENTIFICATION</scope>
</reference>
<dbReference type="Proteomes" id="UP001165740">
    <property type="component" value="Chromosome 3"/>
</dbReference>
<dbReference type="PROSITE" id="PS50092">
    <property type="entry name" value="TSP1"/>
    <property type="match status" value="3"/>
</dbReference>
<keyword evidence="6" id="KW-0722">Serine protease inhibitor</keyword>
<feature type="disulfide bond" evidence="8">
    <location>
        <begin position="43"/>
        <end position="76"/>
    </location>
</feature>
<dbReference type="FunFam" id="4.10.410.10:FF:000020">
    <property type="entry name" value="Collagen, type VI, alpha 3"/>
    <property type="match status" value="5"/>
</dbReference>
<feature type="domain" description="BPTI/Kunitz inhibitor" evidence="12">
    <location>
        <begin position="736"/>
        <end position="786"/>
    </location>
</feature>
<name>A0A9W2ZWE0_BIOGL</name>
<dbReference type="SMART" id="SM00209">
    <property type="entry name" value="TSP1"/>
    <property type="match status" value="3"/>
</dbReference>
<keyword evidence="5" id="KW-0677">Repeat</keyword>
<feature type="domain" description="BPTI/Kunitz inhibitor" evidence="12">
    <location>
        <begin position="1607"/>
        <end position="1657"/>
    </location>
</feature>
<evidence type="ECO:0000256" key="5">
    <source>
        <dbReference type="ARBA" id="ARBA00022737"/>
    </source>
</evidence>
<keyword evidence="7 8" id="KW-1015">Disulfide bond</keyword>
<dbReference type="Gene3D" id="2.20.100.10">
    <property type="entry name" value="Thrombospondin type-1 (TSP1) repeat"/>
    <property type="match status" value="3"/>
</dbReference>
<dbReference type="InterPro" id="IPR007110">
    <property type="entry name" value="Ig-like_dom"/>
</dbReference>
<evidence type="ECO:0000313" key="16">
    <source>
        <dbReference type="RefSeq" id="XP_055879269.1"/>
    </source>
</evidence>
<dbReference type="Pfam" id="PF00014">
    <property type="entry name" value="Kunitz_BPTI"/>
    <property type="match status" value="8"/>
</dbReference>
<dbReference type="PRINTS" id="PR01857">
    <property type="entry name" value="ADAMTSFAMILY"/>
</dbReference>
<dbReference type="InterPro" id="IPR000884">
    <property type="entry name" value="TSP1_rpt"/>
</dbReference>
<dbReference type="SMART" id="SM00408">
    <property type="entry name" value="IGc2"/>
    <property type="match status" value="4"/>
</dbReference>
<feature type="domain" description="Ig-like" evidence="13">
    <location>
        <begin position="1778"/>
        <end position="1873"/>
    </location>
</feature>
<feature type="domain" description="BPTI/Kunitz inhibitor" evidence="12">
    <location>
        <begin position="677"/>
        <end position="727"/>
    </location>
</feature>
<evidence type="ECO:0000256" key="3">
    <source>
        <dbReference type="ARBA" id="ARBA00022690"/>
    </source>
</evidence>
<dbReference type="SUPFAM" id="SSF57362">
    <property type="entry name" value="BPTI-like"/>
    <property type="match status" value="8"/>
</dbReference>
<feature type="domain" description="Ig-like" evidence="13">
    <location>
        <begin position="1895"/>
        <end position="1963"/>
    </location>
</feature>
<dbReference type="InterPro" id="IPR013783">
    <property type="entry name" value="Ig-like_fold"/>
</dbReference>
<dbReference type="InterPro" id="IPR036383">
    <property type="entry name" value="TSP1_rpt_sf"/>
</dbReference>
<dbReference type="InterPro" id="IPR036179">
    <property type="entry name" value="Ig-like_dom_sf"/>
</dbReference>
<dbReference type="PRINTS" id="PR00759">
    <property type="entry name" value="BASICPTASE"/>
</dbReference>
<evidence type="ECO:0000256" key="2">
    <source>
        <dbReference type="ARBA" id="ARBA00022525"/>
    </source>
</evidence>
<feature type="signal peptide" evidence="10">
    <location>
        <begin position="1"/>
        <end position="25"/>
    </location>
</feature>
<evidence type="ECO:0000259" key="12">
    <source>
        <dbReference type="PROSITE" id="PS50279"/>
    </source>
</evidence>
<dbReference type="PROSITE" id="PS50026">
    <property type="entry name" value="EGF_3"/>
    <property type="match status" value="1"/>
</dbReference>
<evidence type="ECO:0000256" key="6">
    <source>
        <dbReference type="ARBA" id="ARBA00022900"/>
    </source>
</evidence>
<dbReference type="Pfam" id="PF19030">
    <property type="entry name" value="TSP1_ADAMTS"/>
    <property type="match status" value="3"/>
</dbReference>
<dbReference type="CDD" id="cd00109">
    <property type="entry name" value="Kunitz-type"/>
    <property type="match status" value="3"/>
</dbReference>
<gene>
    <name evidence="16" type="primary">LOC106070395</name>
</gene>
<dbReference type="InterPro" id="IPR036880">
    <property type="entry name" value="Kunitz_BPTI_sf"/>
</dbReference>
<feature type="domain" description="Ig-like" evidence="13">
    <location>
        <begin position="1163"/>
        <end position="1256"/>
    </location>
</feature>
<dbReference type="GO" id="GO:0004867">
    <property type="term" value="F:serine-type endopeptidase inhibitor activity"/>
    <property type="evidence" value="ECO:0007669"/>
    <property type="project" value="UniProtKB-KW"/>
</dbReference>
<feature type="domain" description="EGF-like" evidence="11">
    <location>
        <begin position="796"/>
        <end position="832"/>
    </location>
</feature>
<dbReference type="InterPro" id="IPR003598">
    <property type="entry name" value="Ig_sub2"/>
</dbReference>
<dbReference type="GO" id="GO:0050431">
    <property type="term" value="F:transforming growth factor beta binding"/>
    <property type="evidence" value="ECO:0007669"/>
    <property type="project" value="TreeGrafter"/>
</dbReference>
<dbReference type="InterPro" id="IPR000742">
    <property type="entry name" value="EGF"/>
</dbReference>
<evidence type="ECO:0000256" key="8">
    <source>
        <dbReference type="PIRSR" id="PIRSR613273-3"/>
    </source>
</evidence>
<dbReference type="CDD" id="cd00096">
    <property type="entry name" value="Ig"/>
    <property type="match status" value="1"/>
</dbReference>
<organism evidence="15 16">
    <name type="scientific">Biomphalaria glabrata</name>
    <name type="common">Bloodfluke planorb</name>
    <name type="synonym">Freshwater snail</name>
    <dbReference type="NCBI Taxonomy" id="6526"/>
    <lineage>
        <taxon>Eukaryota</taxon>
        <taxon>Metazoa</taxon>
        <taxon>Spiralia</taxon>
        <taxon>Lophotrochozoa</taxon>
        <taxon>Mollusca</taxon>
        <taxon>Gastropoda</taxon>
        <taxon>Heterobranchia</taxon>
        <taxon>Euthyneura</taxon>
        <taxon>Panpulmonata</taxon>
        <taxon>Hygrophila</taxon>
        <taxon>Lymnaeoidea</taxon>
        <taxon>Planorbidae</taxon>
        <taxon>Biomphalaria</taxon>
    </lineage>
</organism>
<evidence type="ECO:0000256" key="7">
    <source>
        <dbReference type="ARBA" id="ARBA00023157"/>
    </source>
</evidence>
<feature type="disulfide bond" evidence="8">
    <location>
        <begin position="54"/>
        <end position="61"/>
    </location>
</feature>
<evidence type="ECO:0000256" key="10">
    <source>
        <dbReference type="SAM" id="SignalP"/>
    </source>
</evidence>
<dbReference type="Pfam" id="PF00090">
    <property type="entry name" value="TSP_1"/>
    <property type="match status" value="1"/>
</dbReference>
<dbReference type="InterPro" id="IPR020901">
    <property type="entry name" value="Prtase_inh_Kunz-CS"/>
</dbReference>
<dbReference type="SMART" id="SM00409">
    <property type="entry name" value="IG"/>
    <property type="match status" value="5"/>
</dbReference>
<keyword evidence="3" id="KW-0646">Protease inhibitor</keyword>
<evidence type="ECO:0000256" key="1">
    <source>
        <dbReference type="ARBA" id="ARBA00004613"/>
    </source>
</evidence>
<dbReference type="Pfam" id="PF13927">
    <property type="entry name" value="Ig_3"/>
    <property type="match status" value="3"/>
</dbReference>
<proteinExistence type="predicted"/>
<dbReference type="Gene3D" id="2.60.40.10">
    <property type="entry name" value="Immunoglobulins"/>
    <property type="match status" value="5"/>
</dbReference>
<dbReference type="PANTHER" id="PTHR45938">
    <property type="entry name" value="ACP24A4-RELATED"/>
    <property type="match status" value="1"/>
</dbReference>
<feature type="domain" description="BPTI/Kunitz inhibitor" evidence="12">
    <location>
        <begin position="1025"/>
        <end position="1075"/>
    </location>
</feature>
<feature type="domain" description="BPTI/Kunitz inhibitor" evidence="12">
    <location>
        <begin position="1451"/>
        <end position="1501"/>
    </location>
</feature>
<dbReference type="SUPFAM" id="SSF82895">
    <property type="entry name" value="TSP-1 type 1 repeat"/>
    <property type="match status" value="3"/>
</dbReference>
<keyword evidence="15" id="KW-1185">Reference proteome</keyword>
<dbReference type="FunFam" id="4.10.410.10:FF:000004">
    <property type="entry name" value="Tissue factor pathway inhibitor"/>
    <property type="match status" value="2"/>
</dbReference>
<evidence type="ECO:0000313" key="15">
    <source>
        <dbReference type="Proteomes" id="UP001165740"/>
    </source>
</evidence>
<feature type="domain" description="Ig-like" evidence="13">
    <location>
        <begin position="1705"/>
        <end position="1776"/>
    </location>
</feature>
<evidence type="ECO:0000256" key="9">
    <source>
        <dbReference type="PROSITE-ProRule" id="PRU00076"/>
    </source>
</evidence>
<feature type="domain" description="BPTI/Kunitz inhibitor" evidence="12">
    <location>
        <begin position="1528"/>
        <end position="1578"/>
    </location>
</feature>
<dbReference type="Gene3D" id="4.10.410.10">
    <property type="entry name" value="Pancreatic trypsin inhibitor Kunitz domain"/>
    <property type="match status" value="8"/>
</dbReference>
<dbReference type="GO" id="GO:0030198">
    <property type="term" value="P:extracellular matrix organization"/>
    <property type="evidence" value="ECO:0007669"/>
    <property type="project" value="InterPro"/>
</dbReference>
<dbReference type="GO" id="GO:0005615">
    <property type="term" value="C:extracellular space"/>
    <property type="evidence" value="ECO:0007669"/>
    <property type="project" value="TreeGrafter"/>
</dbReference>
<dbReference type="FunFam" id="2.20.100.10:FF:000005">
    <property type="entry name" value="ADAM metallopeptidase with thrombospondin type 1 motif 9"/>
    <property type="match status" value="1"/>
</dbReference>
<evidence type="ECO:0000256" key="4">
    <source>
        <dbReference type="ARBA" id="ARBA00022729"/>
    </source>
</evidence>
<dbReference type="GeneID" id="106070395"/>
<evidence type="ECO:0000259" key="11">
    <source>
        <dbReference type="PROSITE" id="PS50026"/>
    </source>
</evidence>
<dbReference type="CDD" id="cd22637">
    <property type="entry name" value="Kunitz_papilin_mig6-like"/>
    <property type="match status" value="1"/>
</dbReference>
<dbReference type="InterPro" id="IPR003599">
    <property type="entry name" value="Ig_sub"/>
</dbReference>
<dbReference type="RefSeq" id="XP_055879269.1">
    <property type="nucleotide sequence ID" value="XM_056023294.1"/>
</dbReference>
<dbReference type="SMART" id="SM00131">
    <property type="entry name" value="KU"/>
    <property type="match status" value="8"/>
</dbReference>
<feature type="domain" description="Ig-like" evidence="13">
    <location>
        <begin position="1265"/>
        <end position="1367"/>
    </location>
</feature>